<keyword evidence="4" id="KW-1185">Reference proteome</keyword>
<dbReference type="AlphaFoldDB" id="H5X7V2"/>
<organism evidence="3 4">
    <name type="scientific">Saccharomonospora marina XMU15</name>
    <dbReference type="NCBI Taxonomy" id="882083"/>
    <lineage>
        <taxon>Bacteria</taxon>
        <taxon>Bacillati</taxon>
        <taxon>Actinomycetota</taxon>
        <taxon>Actinomycetes</taxon>
        <taxon>Pseudonocardiales</taxon>
        <taxon>Pseudonocardiaceae</taxon>
        <taxon>Saccharomonospora</taxon>
    </lineage>
</organism>
<keyword evidence="1" id="KW-0472">Membrane</keyword>
<accession>H5X7V2</accession>
<dbReference type="InterPro" id="IPR025588">
    <property type="entry name" value="YcxB-like_C"/>
</dbReference>
<dbReference type="HOGENOM" id="CLU_1642485_0_0_11"/>
<evidence type="ECO:0000313" key="4">
    <source>
        <dbReference type="Proteomes" id="UP000004926"/>
    </source>
</evidence>
<protein>
    <recommendedName>
        <fullName evidence="2">YcxB-like C-terminal domain-containing protein</fullName>
    </recommendedName>
</protein>
<feature type="transmembrane region" description="Helical" evidence="1">
    <location>
        <begin position="52"/>
        <end position="73"/>
    </location>
</feature>
<reference evidence="3 4" key="1">
    <citation type="journal article" date="2012" name="Stand. Genomic Sci.">
        <title>Genome sequence of the ocean sediment bacterium Saccharomonospora marina type strain (XMU15(T)).</title>
        <authorList>
            <person name="Klenk H.P."/>
            <person name="Lu M."/>
            <person name="Lucas S."/>
            <person name="Lapidus A."/>
            <person name="Copeland A."/>
            <person name="Pitluck S."/>
            <person name="Goodwin L.A."/>
            <person name="Han C."/>
            <person name="Tapia R."/>
            <person name="Brambilla E.M."/>
            <person name="Potter G."/>
            <person name="Land M."/>
            <person name="Ivanova N."/>
            <person name="Rohde M."/>
            <person name="Goker M."/>
            <person name="Detter J.C."/>
            <person name="Li W.J."/>
            <person name="Kyrpides N.C."/>
            <person name="Woyke T."/>
        </authorList>
    </citation>
    <scope>NUCLEOTIDE SEQUENCE [LARGE SCALE GENOMIC DNA]</scope>
    <source>
        <strain evidence="3 4">XMU15</strain>
    </source>
</reference>
<sequence>MKVPYDESQLRRTLRFLFERRMPSARPQGVALVALGGVGVGAAKFTDMFGDSALLFWASSALISSGVVMFFIARISVRSAMRTLPGYFRLDQQVLIDSEWLTVSTTGCESRMHWSWAEEIVETAEGWYALFGKSHIQLFPKNAMSKEEQAAFGQFAATFKK</sequence>
<evidence type="ECO:0000259" key="2">
    <source>
        <dbReference type="Pfam" id="PF14317"/>
    </source>
</evidence>
<dbReference type="Pfam" id="PF14317">
    <property type="entry name" value="YcxB"/>
    <property type="match status" value="1"/>
</dbReference>
<feature type="domain" description="YcxB-like C-terminal" evidence="2">
    <location>
        <begin position="96"/>
        <end position="155"/>
    </location>
</feature>
<keyword evidence="1" id="KW-0812">Transmembrane</keyword>
<dbReference type="EMBL" id="CM001439">
    <property type="protein sequence ID" value="EHR52452.1"/>
    <property type="molecule type" value="Genomic_DNA"/>
</dbReference>
<name>H5X7V2_9PSEU</name>
<evidence type="ECO:0000313" key="3">
    <source>
        <dbReference type="EMBL" id="EHR52452.1"/>
    </source>
</evidence>
<dbReference type="Proteomes" id="UP000004926">
    <property type="component" value="Chromosome"/>
</dbReference>
<proteinExistence type="predicted"/>
<gene>
    <name evidence="3" type="ORF">SacmaDRAFT_4264</name>
</gene>
<evidence type="ECO:0000256" key="1">
    <source>
        <dbReference type="SAM" id="Phobius"/>
    </source>
</evidence>
<keyword evidence="1" id="KW-1133">Transmembrane helix</keyword>